<dbReference type="Proteomes" id="UP000189857">
    <property type="component" value="Unassembled WGS sequence"/>
</dbReference>
<dbReference type="PANTHER" id="PTHR42951:SF17">
    <property type="entry name" value="METALLO-BETA-LACTAMASE DOMAIN-CONTAINING PROTEIN"/>
    <property type="match status" value="1"/>
</dbReference>
<name>A0A1T4P8I5_9FIRM</name>
<dbReference type="OrthoDB" id="9802248at2"/>
<accession>A0A1T4P8I5</accession>
<sequence length="269" mass="30565">MKIHQIKIDFNVTEQITRFVYVYIIEAESLYLIDSGVFGCEKQIKDYVDSIGRDISEIKGIFLTHAHPDHIGSAAWFQENTGCKIYASEGEKRWIEDIDLEFKERPIPNFYKLAGRSSKVDVVVKDGDVIELEDGIKVRVIRTAGHSCDEVSYLIDDNMFIGDSVPVKGDIPIFIDEQEMKKTLDILEVIEGVETYYPAWDHIYSKAEMQQKITEAKELIKMLKKTVTELDDGGAIEGLVDKVCDKLGMPMLKMNPLFSKSIDCLRGAK</sequence>
<dbReference type="SUPFAM" id="SSF56281">
    <property type="entry name" value="Metallo-hydrolase/oxidoreductase"/>
    <property type="match status" value="1"/>
</dbReference>
<dbReference type="PANTHER" id="PTHR42951">
    <property type="entry name" value="METALLO-BETA-LACTAMASE DOMAIN-CONTAINING"/>
    <property type="match status" value="1"/>
</dbReference>
<dbReference type="Pfam" id="PF00753">
    <property type="entry name" value="Lactamase_B"/>
    <property type="match status" value="1"/>
</dbReference>
<dbReference type="InterPro" id="IPR001279">
    <property type="entry name" value="Metallo-B-lactamas"/>
</dbReference>
<evidence type="ECO:0000259" key="1">
    <source>
        <dbReference type="SMART" id="SM00849"/>
    </source>
</evidence>
<dbReference type="InterPro" id="IPR036866">
    <property type="entry name" value="RibonucZ/Hydroxyglut_hydro"/>
</dbReference>
<protein>
    <submittedName>
        <fullName evidence="2">Glyoxylase, beta-lactamase superfamily II</fullName>
    </submittedName>
</protein>
<evidence type="ECO:0000313" key="2">
    <source>
        <dbReference type="EMBL" id="SJZ87566.1"/>
    </source>
</evidence>
<gene>
    <name evidence="2" type="ORF">SAMN02745110_01853</name>
</gene>
<reference evidence="2 3" key="1">
    <citation type="submission" date="2017-02" db="EMBL/GenBank/DDBJ databases">
        <authorList>
            <person name="Peterson S.W."/>
        </authorList>
    </citation>
    <scope>NUCLEOTIDE SEQUENCE [LARGE SCALE GENOMIC DNA]</scope>
    <source>
        <strain evidence="2 3">ATCC 17233</strain>
    </source>
</reference>
<feature type="domain" description="Metallo-beta-lactamase" evidence="1">
    <location>
        <begin position="19"/>
        <end position="200"/>
    </location>
</feature>
<keyword evidence="3" id="KW-1185">Reference proteome</keyword>
<dbReference type="Gene3D" id="3.60.15.10">
    <property type="entry name" value="Ribonuclease Z/Hydroxyacylglutathione hydrolase-like"/>
    <property type="match status" value="1"/>
</dbReference>
<proteinExistence type="predicted"/>
<dbReference type="InterPro" id="IPR050855">
    <property type="entry name" value="NDM-1-like"/>
</dbReference>
<organism evidence="2 3">
    <name type="scientific">Eubacterium ruminantium</name>
    <dbReference type="NCBI Taxonomy" id="42322"/>
    <lineage>
        <taxon>Bacteria</taxon>
        <taxon>Bacillati</taxon>
        <taxon>Bacillota</taxon>
        <taxon>Clostridia</taxon>
        <taxon>Eubacteriales</taxon>
        <taxon>Eubacteriaceae</taxon>
        <taxon>Eubacterium</taxon>
    </lineage>
</organism>
<dbReference type="AlphaFoldDB" id="A0A1T4P8I5"/>
<dbReference type="EMBL" id="FUXA01000011">
    <property type="protein sequence ID" value="SJZ87566.1"/>
    <property type="molecule type" value="Genomic_DNA"/>
</dbReference>
<dbReference type="SMART" id="SM00849">
    <property type="entry name" value="Lactamase_B"/>
    <property type="match status" value="1"/>
</dbReference>
<dbReference type="RefSeq" id="WP_078787676.1">
    <property type="nucleotide sequence ID" value="NZ_FMTO01000010.1"/>
</dbReference>
<evidence type="ECO:0000313" key="3">
    <source>
        <dbReference type="Proteomes" id="UP000189857"/>
    </source>
</evidence>